<gene>
    <name evidence="1" type="ORF">EV688_104158</name>
</gene>
<dbReference type="OrthoDB" id="5564675at2"/>
<organism evidence="1 2">
    <name type="scientific">Chromatocurvus halotolerans</name>
    <dbReference type="NCBI Taxonomy" id="1132028"/>
    <lineage>
        <taxon>Bacteria</taxon>
        <taxon>Pseudomonadati</taxon>
        <taxon>Pseudomonadota</taxon>
        <taxon>Gammaproteobacteria</taxon>
        <taxon>Cellvibrionales</taxon>
        <taxon>Halieaceae</taxon>
        <taxon>Chromatocurvus</taxon>
    </lineage>
</organism>
<sequence length="200" mass="22811">MQDCDARLSISEPSLAAYFQRRLEDCAKEVDPPPQEDTCWYLSQLLDRFGRSEDFFAWEEGRYGLRPLALLYGDASEARDDRERCLLLQQLGDMALFLGALFPLRYERRGIRQDYFIGMGGGAYDYLAENARHGRHIFAELSAAFATMLELVAQACTSDAVQSNEDILSLYEKWLETRSPLLARQLRALGLEPESPLTLQ</sequence>
<accession>A0A4R2KSH3</accession>
<dbReference type="Proteomes" id="UP000294980">
    <property type="component" value="Unassembled WGS sequence"/>
</dbReference>
<protein>
    <submittedName>
        <fullName evidence="1">Uncharacterized protein</fullName>
    </submittedName>
</protein>
<dbReference type="RefSeq" id="WP_117315004.1">
    <property type="nucleotide sequence ID" value="NZ_QQSW01000002.1"/>
</dbReference>
<dbReference type="EMBL" id="SLWX01000004">
    <property type="protein sequence ID" value="TCO76704.1"/>
    <property type="molecule type" value="Genomic_DNA"/>
</dbReference>
<name>A0A4R2KSH3_9GAMM</name>
<proteinExistence type="predicted"/>
<comment type="caution">
    <text evidence="1">The sequence shown here is derived from an EMBL/GenBank/DDBJ whole genome shotgun (WGS) entry which is preliminary data.</text>
</comment>
<evidence type="ECO:0000313" key="2">
    <source>
        <dbReference type="Proteomes" id="UP000294980"/>
    </source>
</evidence>
<dbReference type="AlphaFoldDB" id="A0A4R2KSH3"/>
<reference evidence="1 2" key="1">
    <citation type="submission" date="2019-03" db="EMBL/GenBank/DDBJ databases">
        <title>Genomic Encyclopedia of Type Strains, Phase IV (KMG-IV): sequencing the most valuable type-strain genomes for metagenomic binning, comparative biology and taxonomic classification.</title>
        <authorList>
            <person name="Goeker M."/>
        </authorList>
    </citation>
    <scope>NUCLEOTIDE SEQUENCE [LARGE SCALE GENOMIC DNA]</scope>
    <source>
        <strain evidence="1 2">DSM 23344</strain>
    </source>
</reference>
<evidence type="ECO:0000313" key="1">
    <source>
        <dbReference type="EMBL" id="TCO76704.1"/>
    </source>
</evidence>
<keyword evidence="2" id="KW-1185">Reference proteome</keyword>